<dbReference type="Pfam" id="PF04073">
    <property type="entry name" value="tRNA_edit"/>
    <property type="match status" value="1"/>
</dbReference>
<feature type="transmembrane region" description="Helical" evidence="4">
    <location>
        <begin position="256"/>
        <end position="275"/>
    </location>
</feature>
<evidence type="ECO:0000256" key="1">
    <source>
        <dbReference type="ARBA" id="ARBA00009798"/>
    </source>
</evidence>
<keyword evidence="3" id="KW-0456">Lyase</keyword>
<evidence type="ECO:0000313" key="7">
    <source>
        <dbReference type="Proteomes" id="UP000215144"/>
    </source>
</evidence>
<dbReference type="GO" id="GO:0002161">
    <property type="term" value="F:aminoacyl-tRNA deacylase activity"/>
    <property type="evidence" value="ECO:0007669"/>
    <property type="project" value="InterPro"/>
</dbReference>
<feature type="transmembrane region" description="Helical" evidence="4">
    <location>
        <begin position="53"/>
        <end position="72"/>
    </location>
</feature>
<dbReference type="InterPro" id="IPR004369">
    <property type="entry name" value="Prolyl-tRNA_editing_YbaK/EbsC"/>
</dbReference>
<dbReference type="Proteomes" id="UP000215144">
    <property type="component" value="Chromosome 1"/>
</dbReference>
<evidence type="ECO:0000259" key="5">
    <source>
        <dbReference type="Pfam" id="PF04073"/>
    </source>
</evidence>
<feature type="transmembrane region" description="Helical" evidence="4">
    <location>
        <begin position="113"/>
        <end position="132"/>
    </location>
</feature>
<name>A0A239XB75_STRAI</name>
<feature type="transmembrane region" description="Helical" evidence="4">
    <location>
        <begin position="187"/>
        <end position="207"/>
    </location>
</feature>
<keyword evidence="4" id="KW-1133">Transmembrane helix</keyword>
<feature type="transmembrane region" description="Helical" evidence="4">
    <location>
        <begin position="12"/>
        <end position="32"/>
    </location>
</feature>
<dbReference type="Gene3D" id="3.90.960.10">
    <property type="entry name" value="YbaK/aminoacyl-tRNA synthetase-associated domain"/>
    <property type="match status" value="1"/>
</dbReference>
<sequence>MFAWLSRLAKGIIIALGFILPGVSGGVLASILGLYQKIIAFLAHPTRDFFKNILFFLPVGIGGILGIALFSAPLEWLLAHHQVSTLWAFTGAIVGTLPSLWQEATLEGRRDQLDWGILIGTFFISGLLLFFLNDLVGTIPASFASFVLAGALIALGILVPGLSPSNLLLIMGLYSPMLTGFKNLDLLGVFLPIAIGGAITMILFSKAMDYALENHHSRVYHFILGLVISSTLLIILPNPRSAESISYADADFGTFILALILFLGGIALGVWMSRLEGKYKKMSKKTKIKKTLVDQILDKAGIAHDSLVINAKTGQLPEDIAREDVFKTLALIGDKTGPIIGILPITEHLAEKKLAKISGNKKVHMIPQKDLQKTTGYVHGANNPVGIRQKHPYPIYIDESAFKKGNMIVSAGEVGRSIRINSQTLADFVQATFADIKE</sequence>
<proteinExistence type="inferred from homology"/>
<dbReference type="InterPro" id="IPR007163">
    <property type="entry name" value="VCA0040-like"/>
</dbReference>
<keyword evidence="2" id="KW-0648">Protein biosynthesis</keyword>
<dbReference type="GO" id="GO:0016829">
    <property type="term" value="F:lyase activity"/>
    <property type="evidence" value="ECO:0007669"/>
    <property type="project" value="UniProtKB-KW"/>
</dbReference>
<dbReference type="KEGG" id="saco:SAME_01719"/>
<comment type="similarity">
    <text evidence="1">Belongs to the prolyl-tRNA editing family. YbaK/EbsC subfamily.</text>
</comment>
<gene>
    <name evidence="6" type="primary">ybaK</name>
    <name evidence="6" type="ORF">SAMEA4504048_01719</name>
</gene>
<feature type="transmembrane region" description="Helical" evidence="4">
    <location>
        <begin position="219"/>
        <end position="236"/>
    </location>
</feature>
<dbReference type="CDD" id="cd00002">
    <property type="entry name" value="YbaK_deacylase"/>
    <property type="match status" value="1"/>
</dbReference>
<dbReference type="Pfam" id="PF04018">
    <property type="entry name" value="VCA0040-like"/>
    <property type="match status" value="2"/>
</dbReference>
<dbReference type="InterPro" id="IPR036754">
    <property type="entry name" value="YbaK/aa-tRNA-synt-asso_dom_sf"/>
</dbReference>
<evidence type="ECO:0000256" key="2">
    <source>
        <dbReference type="ARBA" id="ARBA00022917"/>
    </source>
</evidence>
<dbReference type="PANTHER" id="PTHR37308">
    <property type="entry name" value="INTEGRAL MEMBRANE PROTEIN"/>
    <property type="match status" value="1"/>
</dbReference>
<dbReference type="GO" id="GO:0006412">
    <property type="term" value="P:translation"/>
    <property type="evidence" value="ECO:0007669"/>
    <property type="project" value="UniProtKB-KW"/>
</dbReference>
<organism evidence="6 7">
    <name type="scientific">Streptococcus acidominimus</name>
    <dbReference type="NCBI Taxonomy" id="1326"/>
    <lineage>
        <taxon>Bacteria</taxon>
        <taxon>Bacillati</taxon>
        <taxon>Bacillota</taxon>
        <taxon>Bacilli</taxon>
        <taxon>Lactobacillales</taxon>
        <taxon>Streptococcaceae</taxon>
        <taxon>Streptococcus</taxon>
    </lineage>
</organism>
<accession>A0A239XB75</accession>
<dbReference type="AlphaFoldDB" id="A0A239XB75"/>
<dbReference type="EMBL" id="LT906454">
    <property type="protein sequence ID" value="SNV43590.1"/>
    <property type="molecule type" value="Genomic_DNA"/>
</dbReference>
<evidence type="ECO:0000256" key="3">
    <source>
        <dbReference type="ARBA" id="ARBA00023239"/>
    </source>
</evidence>
<dbReference type="PANTHER" id="PTHR37308:SF1">
    <property type="entry name" value="POLYPRENYL-PHOSPHATE TRANSPORTER"/>
    <property type="match status" value="1"/>
</dbReference>
<feature type="domain" description="YbaK/aminoacyl-tRNA synthetase-associated" evidence="5">
    <location>
        <begin position="322"/>
        <end position="428"/>
    </location>
</feature>
<dbReference type="SUPFAM" id="SSF55826">
    <property type="entry name" value="YbaK/ProRS associated domain"/>
    <property type="match status" value="1"/>
</dbReference>
<protein>
    <submittedName>
        <fullName evidence="6">Membrane protein</fullName>
    </submittedName>
</protein>
<reference evidence="6 7" key="1">
    <citation type="submission" date="2017-06" db="EMBL/GenBank/DDBJ databases">
        <authorList>
            <consortium name="Pathogen Informatics"/>
        </authorList>
    </citation>
    <scope>NUCLEOTIDE SEQUENCE [LARGE SCALE GENOMIC DNA]</scope>
    <source>
        <strain evidence="6 7">NCTC11291</strain>
    </source>
</reference>
<keyword evidence="4" id="KW-0472">Membrane</keyword>
<dbReference type="InterPro" id="IPR007214">
    <property type="entry name" value="YbaK/aa-tRNA-synth-assoc-dom"/>
</dbReference>
<feature type="transmembrane region" description="Helical" evidence="4">
    <location>
        <begin position="138"/>
        <end position="158"/>
    </location>
</feature>
<keyword evidence="4" id="KW-0812">Transmembrane</keyword>
<dbReference type="STRING" id="1326.BU200_01435"/>
<evidence type="ECO:0000256" key="4">
    <source>
        <dbReference type="SAM" id="Phobius"/>
    </source>
</evidence>
<evidence type="ECO:0000313" key="6">
    <source>
        <dbReference type="EMBL" id="SNV43590.1"/>
    </source>
</evidence>
<feature type="transmembrane region" description="Helical" evidence="4">
    <location>
        <begin position="84"/>
        <end position="101"/>
    </location>
</feature>